<protein>
    <recommendedName>
        <fullName evidence="3">SH3b domain-containing protein</fullName>
    </recommendedName>
</protein>
<dbReference type="Proteomes" id="UP000245680">
    <property type="component" value="Unassembled WGS sequence"/>
</dbReference>
<keyword evidence="2" id="KW-0732">Signal</keyword>
<dbReference type="OrthoDB" id="7433551at2"/>
<evidence type="ECO:0000256" key="2">
    <source>
        <dbReference type="SAM" id="SignalP"/>
    </source>
</evidence>
<feature type="region of interest" description="Disordered" evidence="1">
    <location>
        <begin position="27"/>
        <end position="139"/>
    </location>
</feature>
<feature type="region of interest" description="Disordered" evidence="1">
    <location>
        <begin position="171"/>
        <end position="190"/>
    </location>
</feature>
<dbReference type="InterPro" id="IPR003646">
    <property type="entry name" value="SH3-like_bac-type"/>
</dbReference>
<dbReference type="EMBL" id="QGKU01000004">
    <property type="protein sequence ID" value="PWR04432.1"/>
    <property type="molecule type" value="Genomic_DNA"/>
</dbReference>
<accession>A0A2V2LHL8</accession>
<comment type="caution">
    <text evidence="4">The sequence shown here is derived from an EMBL/GenBank/DDBJ whole genome shotgun (WGS) entry which is preliminary data.</text>
</comment>
<dbReference type="Pfam" id="PF08239">
    <property type="entry name" value="SH3_3"/>
    <property type="match status" value="1"/>
</dbReference>
<gene>
    <name evidence="4" type="ORF">DKT77_01785</name>
</gene>
<sequence length="255" mass="25977">MGFRLTVLLCAAIFLAMYFAPEGPRRVAQTDTAGAPSDTEAEVPRQGDPMADAAPDTGRDSEPARPPETITEAPSDDPPDAPPGSAPGAADPSDTGIVARDTPADAPDADPFRDEGAPGATVLSLPGLSGGAGSDAADALSLSDSVRNRAPDSTQDATDELLQNLLGETQAAPEAPAPPQPAAQNPAPAQRTALVTATAVNLRAGPSTGDPVVGRVNFGAEVVLTRPFADGWAAIEHPDTGQEVYMASRFLQVQP</sequence>
<reference evidence="4 5" key="1">
    <citation type="submission" date="2018-05" db="EMBL/GenBank/DDBJ databases">
        <title>Rhodobacteraceae gen. nov., sp. nov. isolated from sea water.</title>
        <authorList>
            <person name="Ren Y."/>
        </authorList>
    </citation>
    <scope>NUCLEOTIDE SEQUENCE [LARGE SCALE GENOMIC DNA]</scope>
    <source>
        <strain evidence="4 5">TG-679</strain>
    </source>
</reference>
<name>A0A2V2LHL8_9RHOB</name>
<feature type="chain" id="PRO_5016129867" description="SH3b domain-containing protein" evidence="2">
    <location>
        <begin position="21"/>
        <end position="255"/>
    </location>
</feature>
<organism evidence="4 5">
    <name type="scientific">Meridianimarinicoccus roseus</name>
    <dbReference type="NCBI Taxonomy" id="2072018"/>
    <lineage>
        <taxon>Bacteria</taxon>
        <taxon>Pseudomonadati</taxon>
        <taxon>Pseudomonadota</taxon>
        <taxon>Alphaproteobacteria</taxon>
        <taxon>Rhodobacterales</taxon>
        <taxon>Paracoccaceae</taxon>
        <taxon>Meridianimarinicoccus</taxon>
    </lineage>
</organism>
<evidence type="ECO:0000313" key="5">
    <source>
        <dbReference type="Proteomes" id="UP000245680"/>
    </source>
</evidence>
<feature type="signal peptide" evidence="2">
    <location>
        <begin position="1"/>
        <end position="20"/>
    </location>
</feature>
<evidence type="ECO:0000259" key="3">
    <source>
        <dbReference type="PROSITE" id="PS51781"/>
    </source>
</evidence>
<evidence type="ECO:0000313" key="4">
    <source>
        <dbReference type="EMBL" id="PWR04432.1"/>
    </source>
</evidence>
<feature type="domain" description="SH3b" evidence="3">
    <location>
        <begin position="190"/>
        <end position="255"/>
    </location>
</feature>
<dbReference type="AlphaFoldDB" id="A0A2V2LHL8"/>
<proteinExistence type="predicted"/>
<dbReference type="SMART" id="SM00287">
    <property type="entry name" value="SH3b"/>
    <property type="match status" value="1"/>
</dbReference>
<keyword evidence="5" id="KW-1185">Reference proteome</keyword>
<dbReference type="Gene3D" id="2.30.30.40">
    <property type="entry name" value="SH3 Domains"/>
    <property type="match status" value="1"/>
</dbReference>
<evidence type="ECO:0000256" key="1">
    <source>
        <dbReference type="SAM" id="MobiDB-lite"/>
    </source>
</evidence>
<dbReference type="RefSeq" id="WP_109810027.1">
    <property type="nucleotide sequence ID" value="NZ_QGKU01000004.1"/>
</dbReference>
<dbReference type="PROSITE" id="PS51781">
    <property type="entry name" value="SH3B"/>
    <property type="match status" value="1"/>
</dbReference>